<dbReference type="Gene3D" id="3.10.170.10">
    <property type="match status" value="1"/>
</dbReference>
<evidence type="ECO:0000259" key="10">
    <source>
        <dbReference type="Pfam" id="PF02868"/>
    </source>
</evidence>
<name>A0A328YTT8_9FLAO</name>
<dbReference type="Gene3D" id="2.60.120.260">
    <property type="entry name" value="Galactose-binding domain-like"/>
    <property type="match status" value="1"/>
</dbReference>
<accession>A0A328YTT8</accession>
<gene>
    <name evidence="13" type="ORF">CLV55_101322</name>
</gene>
<dbReference type="InterPro" id="IPR011096">
    <property type="entry name" value="FTP_domain"/>
</dbReference>
<dbReference type="Pfam" id="PF01447">
    <property type="entry name" value="Peptidase_M4"/>
    <property type="match status" value="1"/>
</dbReference>
<dbReference type="Gene3D" id="3.10.450.490">
    <property type="match status" value="1"/>
</dbReference>
<evidence type="ECO:0000256" key="3">
    <source>
        <dbReference type="ARBA" id="ARBA00022723"/>
    </source>
</evidence>
<keyword evidence="6" id="KW-0862">Zinc</keyword>
<dbReference type="InterPro" id="IPR013856">
    <property type="entry name" value="Peptidase_M4_domain"/>
</dbReference>
<dbReference type="PRINTS" id="PR00730">
    <property type="entry name" value="THERMOLYSIN"/>
</dbReference>
<evidence type="ECO:0000259" key="12">
    <source>
        <dbReference type="Pfam" id="PF18962"/>
    </source>
</evidence>
<dbReference type="Gene3D" id="1.10.390.10">
    <property type="entry name" value="Neutral Protease Domain 2"/>
    <property type="match status" value="1"/>
</dbReference>
<dbReference type="InterPro" id="IPR013783">
    <property type="entry name" value="Ig-like_fold"/>
</dbReference>
<dbReference type="InterPro" id="IPR001570">
    <property type="entry name" value="Peptidase_M4_C_domain"/>
</dbReference>
<keyword evidence="7" id="KW-0482">Metalloprotease</keyword>
<evidence type="ECO:0000256" key="6">
    <source>
        <dbReference type="ARBA" id="ARBA00022833"/>
    </source>
</evidence>
<dbReference type="Gene3D" id="2.60.40.10">
    <property type="entry name" value="Immunoglobulins"/>
    <property type="match status" value="1"/>
</dbReference>
<evidence type="ECO:0000256" key="1">
    <source>
        <dbReference type="ARBA" id="ARBA00009388"/>
    </source>
</evidence>
<evidence type="ECO:0000259" key="11">
    <source>
        <dbReference type="Pfam" id="PF07504"/>
    </source>
</evidence>
<keyword evidence="5" id="KW-0378">Hydrolase</keyword>
<dbReference type="SUPFAM" id="SSF55486">
    <property type="entry name" value="Metalloproteases ('zincins'), catalytic domain"/>
    <property type="match status" value="1"/>
</dbReference>
<dbReference type="Pfam" id="PF02868">
    <property type="entry name" value="Peptidase_M4_C"/>
    <property type="match status" value="1"/>
</dbReference>
<dbReference type="InterPro" id="IPR050728">
    <property type="entry name" value="Zinc_Metalloprotease_M4"/>
</dbReference>
<evidence type="ECO:0000256" key="5">
    <source>
        <dbReference type="ARBA" id="ARBA00022801"/>
    </source>
</evidence>
<dbReference type="PANTHER" id="PTHR33794:SF1">
    <property type="entry name" value="BACILLOLYSIN"/>
    <property type="match status" value="1"/>
</dbReference>
<reference evidence="13 14" key="1">
    <citation type="submission" date="2018-06" db="EMBL/GenBank/DDBJ databases">
        <title>Genomic Encyclopedia of Archaeal and Bacterial Type Strains, Phase II (KMG-II): from individual species to whole genera.</title>
        <authorList>
            <person name="Goeker M."/>
        </authorList>
    </citation>
    <scope>NUCLEOTIDE SEQUENCE [LARGE SCALE GENOMIC DNA]</scope>
    <source>
        <strain evidence="13 14">DSM 25663</strain>
    </source>
</reference>
<dbReference type="Proteomes" id="UP000248840">
    <property type="component" value="Unassembled WGS sequence"/>
</dbReference>
<dbReference type="EMBL" id="QLSZ01000001">
    <property type="protein sequence ID" value="RAR75622.1"/>
    <property type="molecule type" value="Genomic_DNA"/>
</dbReference>
<dbReference type="GO" id="GO:0004222">
    <property type="term" value="F:metalloendopeptidase activity"/>
    <property type="evidence" value="ECO:0007669"/>
    <property type="project" value="InterPro"/>
</dbReference>
<comment type="caution">
    <text evidence="13">The sequence shown here is derived from an EMBL/GenBank/DDBJ whole genome shotgun (WGS) entry which is preliminary data.</text>
</comment>
<dbReference type="Pfam" id="PF18962">
    <property type="entry name" value="Por_Secre_tail"/>
    <property type="match status" value="1"/>
</dbReference>
<comment type="similarity">
    <text evidence="1">Belongs to the peptidase M4 family.</text>
</comment>
<keyword evidence="3" id="KW-0479">Metal-binding</keyword>
<dbReference type="InterPro" id="IPR023612">
    <property type="entry name" value="Peptidase_M4"/>
</dbReference>
<feature type="active site" description="Proton donor" evidence="8">
    <location>
        <position position="479"/>
    </location>
</feature>
<keyword evidence="4" id="KW-0732">Signal</keyword>
<protein>
    <submittedName>
        <fullName evidence="13">Putative secreted protein (Por secretion system target)</fullName>
    </submittedName>
</protein>
<feature type="domain" description="FTP" evidence="11">
    <location>
        <begin position="63"/>
        <end position="110"/>
    </location>
</feature>
<evidence type="ECO:0000313" key="14">
    <source>
        <dbReference type="Proteomes" id="UP000248840"/>
    </source>
</evidence>
<keyword evidence="14" id="KW-1185">Reference proteome</keyword>
<sequence>MKGKIITFCFSMFFLQCGIAQINKKLNDNEPIQTILKFEFPVSKTDAFNQFKSKNKLEKANSYVPTYSNIDETGRRHEHFQQYYKGLKVEFGVVITHSQNNQVYMMNGEVYNALNLDLIPTIDNNQALDVILNSKKGAKYLWEFPEDAIVMNYEKPKGELLILPNVKTGTVNLAYKFDIYSTEPLARDEIYVDAHSGQIIYSNPIIKHVHDLSENTNNSITPTSVSVTGSANSTKYSGVRAIKTTLNTSTNKYILKDDTRGGGIQTFNSAKTATYPTTNFSDNDNNWTTAEYNNANLDQGALDAHWGAEMTYDFWKNIFNRNSYDDQGTMLKSYVHYRSNANTSLVNAFWNGAVMSYGDGNNSVHILTAIDVCGHEIGHGVCSATANLAYQNQSGAINEGLSDIWGACIEQYGRNGNLTGPYASAVFTIAEDLGSSPFRSMSAPLTHGNPDTYLGTNWTSTGDEGNCTPSSNNDQCGVHNNSGVLNHWFYIITAGQSGTNTAPTPYSYSVSGIGMTKSSQIVYYAERDYLTSNATYLDMRNATLEVANNLYCGSSAEVIAVTNAWYAVNVGNQYVGYPTDVALKNVTQPMSVACGAINNPTITFENSGTNTINSVTISYSIDGGAVTMTTWTGSLAACQAFSYPLTLGVLSRGTHTISFTTTTNNDGNATNNTKTALVLVNDSGTVNAINTFDATTDTLISYDKGNTNLLWQRGQALGSVLNNNTTGGSKVYGTNLSGLYPDSMNSYLVSQCYDLTQIQNPVIKFDMAFDLEPDYDYINVEYSTDSGVTWSILGDASSGSTWYNSANIPNSTNCDLCVGAQWTGAGSDNNQIGGVNADMVNYSWNMSDFGYGGSAPQSNIIFRFNFVSDPGVQYEGAVIDNFEVIGTQVLSNQKENFEMFSMYPNPTKGIVTINYATSDKVKIELYDVSGRKCFVNEYNNNTTSFSQDINLGQIEKGVYFVTVTSEGKTQTKKLIIE</sequence>
<organism evidence="13 14">
    <name type="scientific">Flavobacterium aciduliphilum</name>
    <dbReference type="NCBI Taxonomy" id="1101402"/>
    <lineage>
        <taxon>Bacteria</taxon>
        <taxon>Pseudomonadati</taxon>
        <taxon>Bacteroidota</taxon>
        <taxon>Flavobacteriia</taxon>
        <taxon>Flavobacteriales</taxon>
        <taxon>Flavobacteriaceae</taxon>
        <taxon>Flavobacterium</taxon>
    </lineage>
</organism>
<dbReference type="Pfam" id="PF20773">
    <property type="entry name" value="InhA-like_MAM"/>
    <property type="match status" value="1"/>
</dbReference>
<dbReference type="InterPro" id="IPR026444">
    <property type="entry name" value="Secre_tail"/>
</dbReference>
<dbReference type="PANTHER" id="PTHR33794">
    <property type="entry name" value="BACILLOLYSIN"/>
    <property type="match status" value="1"/>
</dbReference>
<dbReference type="NCBIfam" id="TIGR04183">
    <property type="entry name" value="Por_Secre_tail"/>
    <property type="match status" value="1"/>
</dbReference>
<feature type="domain" description="Peptidase M4 C-terminal" evidence="10">
    <location>
        <begin position="386"/>
        <end position="570"/>
    </location>
</feature>
<dbReference type="Pfam" id="PF07504">
    <property type="entry name" value="FTP"/>
    <property type="match status" value="1"/>
</dbReference>
<keyword evidence="2" id="KW-0645">Protease</keyword>
<proteinExistence type="inferred from homology"/>
<dbReference type="GO" id="GO:0046872">
    <property type="term" value="F:metal ion binding"/>
    <property type="evidence" value="ECO:0007669"/>
    <property type="project" value="UniProtKB-KW"/>
</dbReference>
<dbReference type="CDD" id="cd09597">
    <property type="entry name" value="M4_TLP"/>
    <property type="match status" value="1"/>
</dbReference>
<evidence type="ECO:0000259" key="9">
    <source>
        <dbReference type="Pfam" id="PF01447"/>
    </source>
</evidence>
<evidence type="ECO:0000256" key="2">
    <source>
        <dbReference type="ARBA" id="ARBA00022670"/>
    </source>
</evidence>
<dbReference type="AlphaFoldDB" id="A0A328YTT8"/>
<evidence type="ECO:0000256" key="8">
    <source>
        <dbReference type="PIRSR" id="PIRSR623612-1"/>
    </source>
</evidence>
<evidence type="ECO:0000313" key="13">
    <source>
        <dbReference type="EMBL" id="RAR75622.1"/>
    </source>
</evidence>
<dbReference type="GO" id="GO:0006508">
    <property type="term" value="P:proteolysis"/>
    <property type="evidence" value="ECO:0007669"/>
    <property type="project" value="UniProtKB-KW"/>
</dbReference>
<evidence type="ECO:0000256" key="4">
    <source>
        <dbReference type="ARBA" id="ARBA00022729"/>
    </source>
</evidence>
<dbReference type="InterPro" id="IPR027268">
    <property type="entry name" value="Peptidase_M4/M1_CTD_sf"/>
</dbReference>
<feature type="domain" description="Peptidase M4" evidence="9">
    <location>
        <begin position="234"/>
        <end position="382"/>
    </location>
</feature>
<feature type="active site" evidence="8">
    <location>
        <position position="376"/>
    </location>
</feature>
<evidence type="ECO:0000256" key="7">
    <source>
        <dbReference type="ARBA" id="ARBA00023049"/>
    </source>
</evidence>
<feature type="domain" description="Secretion system C-terminal sorting" evidence="12">
    <location>
        <begin position="902"/>
        <end position="976"/>
    </location>
</feature>